<name>A0A9P4XH13_9HYPO</name>
<evidence type="ECO:0000256" key="1">
    <source>
        <dbReference type="SAM" id="MobiDB-lite"/>
    </source>
</evidence>
<accession>A0A9P4XH13</accession>
<sequence>MSSNENQQAQDEQPSHPSTSQEQTQETQQNGQAGGQSRPILRFHRGVGTSNVFHFRIGPDIYWIRGSGPGGSLTANEEAHFYRAMEMAGVRRDEDYYIYT</sequence>
<proteinExistence type="predicted"/>
<comment type="caution">
    <text evidence="2">The sequence shown here is derived from an EMBL/GenBank/DDBJ whole genome shotgun (WGS) entry which is preliminary data.</text>
</comment>
<organism evidence="2 3">
    <name type="scientific">Trichoderma lentiforme</name>
    <dbReference type="NCBI Taxonomy" id="1567552"/>
    <lineage>
        <taxon>Eukaryota</taxon>
        <taxon>Fungi</taxon>
        <taxon>Dikarya</taxon>
        <taxon>Ascomycota</taxon>
        <taxon>Pezizomycotina</taxon>
        <taxon>Sordariomycetes</taxon>
        <taxon>Hypocreomycetidae</taxon>
        <taxon>Hypocreales</taxon>
        <taxon>Hypocreaceae</taxon>
        <taxon>Trichoderma</taxon>
    </lineage>
</organism>
<feature type="compositionally biased region" description="Low complexity" evidence="1">
    <location>
        <begin position="15"/>
        <end position="31"/>
    </location>
</feature>
<keyword evidence="3" id="KW-1185">Reference proteome</keyword>
<dbReference type="AlphaFoldDB" id="A0A9P4XH13"/>
<evidence type="ECO:0000313" key="2">
    <source>
        <dbReference type="EMBL" id="KAF3071708.1"/>
    </source>
</evidence>
<reference evidence="2 3" key="1">
    <citation type="submission" date="2018-06" db="EMBL/GenBank/DDBJ databases">
        <title>Genome analysis of cellulolytic fungus Trichoderma lentiforme CFAM-422.</title>
        <authorList>
            <person name="Steindorff A.S."/>
            <person name="Formighieri E.F."/>
            <person name="Midorikawa G.E.O."/>
            <person name="Tamietti M.S."/>
            <person name="Ramos E.Z."/>
            <person name="Silva A.S."/>
            <person name="Bon E.P.S."/>
            <person name="Mendes T.D."/>
            <person name="Damaso M.C.T."/>
            <person name="Favaro L.C.L."/>
        </authorList>
    </citation>
    <scope>NUCLEOTIDE SEQUENCE [LARGE SCALE GENOMIC DNA]</scope>
    <source>
        <strain evidence="2 3">CFAM-422</strain>
    </source>
</reference>
<feature type="region of interest" description="Disordered" evidence="1">
    <location>
        <begin position="1"/>
        <end position="43"/>
    </location>
</feature>
<dbReference type="EMBL" id="QLNT01000010">
    <property type="protein sequence ID" value="KAF3071708.1"/>
    <property type="molecule type" value="Genomic_DNA"/>
</dbReference>
<protein>
    <submittedName>
        <fullName evidence="2">Uncharacterized protein</fullName>
    </submittedName>
</protein>
<dbReference type="Proteomes" id="UP000801864">
    <property type="component" value="Unassembled WGS sequence"/>
</dbReference>
<evidence type="ECO:0000313" key="3">
    <source>
        <dbReference type="Proteomes" id="UP000801864"/>
    </source>
</evidence>
<feature type="compositionally biased region" description="Polar residues" evidence="1">
    <location>
        <begin position="1"/>
        <end position="11"/>
    </location>
</feature>
<gene>
    <name evidence="2" type="ORF">CFAM422_006283</name>
</gene>